<evidence type="ECO:0000256" key="3">
    <source>
        <dbReference type="ARBA" id="ARBA00022763"/>
    </source>
</evidence>
<dbReference type="PANTHER" id="PTHR12663">
    <property type="entry name" value="ANDROGEN INDUCED INHIBITOR OF PROLIFERATION AS3 / PDS5-RELATED"/>
    <property type="match status" value="1"/>
</dbReference>
<evidence type="ECO:0000256" key="1">
    <source>
        <dbReference type="ARBA" id="ARBA00004123"/>
    </source>
</evidence>
<dbReference type="HOGENOM" id="CLU_002325_2_0_1"/>
<evidence type="ECO:0000313" key="9">
    <source>
        <dbReference type="EnsemblPlants" id="OGLUM01G42900.1"/>
    </source>
</evidence>
<keyword evidence="7" id="KW-0131">Cell cycle</keyword>
<dbReference type="STRING" id="40148.A0A0D9YHZ0"/>
<feature type="compositionally biased region" description="Low complexity" evidence="8">
    <location>
        <begin position="1021"/>
        <end position="1032"/>
    </location>
</feature>
<dbReference type="InterPro" id="IPR016024">
    <property type="entry name" value="ARM-type_fold"/>
</dbReference>
<keyword evidence="3" id="KW-0227">DNA damage</keyword>
<evidence type="ECO:0000256" key="4">
    <source>
        <dbReference type="ARBA" id="ARBA00022776"/>
    </source>
</evidence>
<dbReference type="Proteomes" id="UP000026961">
    <property type="component" value="Chromosome 1"/>
</dbReference>
<dbReference type="GO" id="GO:0035825">
    <property type="term" value="P:homologous recombination"/>
    <property type="evidence" value="ECO:0007669"/>
    <property type="project" value="UniProtKB-ARBA"/>
</dbReference>
<dbReference type="GO" id="GO:0000785">
    <property type="term" value="C:chromatin"/>
    <property type="evidence" value="ECO:0007669"/>
    <property type="project" value="TreeGrafter"/>
</dbReference>
<feature type="region of interest" description="Disordered" evidence="8">
    <location>
        <begin position="1048"/>
        <end position="1080"/>
    </location>
</feature>
<feature type="compositionally biased region" description="Basic and acidic residues" evidence="8">
    <location>
        <begin position="1067"/>
        <end position="1080"/>
    </location>
</feature>
<feature type="compositionally biased region" description="Polar residues" evidence="8">
    <location>
        <begin position="985"/>
        <end position="996"/>
    </location>
</feature>
<accession>A0A0D9YHZ0</accession>
<evidence type="ECO:0000256" key="5">
    <source>
        <dbReference type="ARBA" id="ARBA00023204"/>
    </source>
</evidence>
<dbReference type="GO" id="GO:0007064">
    <property type="term" value="P:mitotic sister chromatid cohesion"/>
    <property type="evidence" value="ECO:0007669"/>
    <property type="project" value="InterPro"/>
</dbReference>
<keyword evidence="4" id="KW-0498">Mitosis</keyword>
<reference evidence="9" key="1">
    <citation type="submission" date="2013-08" db="EMBL/GenBank/DDBJ databases">
        <title>Oryza genome evolution.</title>
        <authorList>
            <person name="Wing R.A."/>
            <person name="Panaud O."/>
            <person name="Oliveira A.C."/>
        </authorList>
    </citation>
    <scope>NUCLEOTIDE SEQUENCE</scope>
</reference>
<reference evidence="9" key="2">
    <citation type="submission" date="2015-04" db="UniProtKB">
        <authorList>
            <consortium name="EnsemblPlants"/>
        </authorList>
    </citation>
    <scope>IDENTIFICATION</scope>
</reference>
<organism evidence="9">
    <name type="scientific">Oryza glumipatula</name>
    <dbReference type="NCBI Taxonomy" id="40148"/>
    <lineage>
        <taxon>Eukaryota</taxon>
        <taxon>Viridiplantae</taxon>
        <taxon>Streptophyta</taxon>
        <taxon>Embryophyta</taxon>
        <taxon>Tracheophyta</taxon>
        <taxon>Spermatophyta</taxon>
        <taxon>Magnoliopsida</taxon>
        <taxon>Liliopsida</taxon>
        <taxon>Poales</taxon>
        <taxon>Poaceae</taxon>
        <taxon>BOP clade</taxon>
        <taxon>Oryzoideae</taxon>
        <taxon>Oryzeae</taxon>
        <taxon>Oryzinae</taxon>
        <taxon>Oryza</taxon>
    </lineage>
</organism>
<dbReference type="Gene3D" id="1.25.10.10">
    <property type="entry name" value="Leucine-rich Repeat Variant"/>
    <property type="match status" value="2"/>
</dbReference>
<dbReference type="PANTHER" id="PTHR12663:SF50">
    <property type="entry name" value="SISTER CHROMATID COHESION PROTEIN PDS5 HOMOLOG B"/>
    <property type="match status" value="1"/>
</dbReference>
<dbReference type="InterPro" id="IPR039776">
    <property type="entry name" value="Pds5"/>
</dbReference>
<name>A0A0D9YHZ0_9ORYZ</name>
<proteinExistence type="predicted"/>
<evidence type="ECO:0000256" key="6">
    <source>
        <dbReference type="ARBA" id="ARBA00023242"/>
    </source>
</evidence>
<protein>
    <submittedName>
        <fullName evidence="9">Uncharacterized protein</fullName>
    </submittedName>
</protein>
<evidence type="ECO:0000256" key="2">
    <source>
        <dbReference type="ARBA" id="ARBA00022618"/>
    </source>
</evidence>
<comment type="subcellular location">
    <subcellularLocation>
        <location evidence="1">Nucleus</location>
    </subcellularLocation>
</comment>
<keyword evidence="6" id="KW-0539">Nucleus</keyword>
<keyword evidence="10" id="KW-1185">Reference proteome</keyword>
<dbReference type="GO" id="GO:0005634">
    <property type="term" value="C:nucleus"/>
    <property type="evidence" value="ECO:0007669"/>
    <property type="project" value="UniProtKB-SubCell"/>
</dbReference>
<evidence type="ECO:0000313" key="10">
    <source>
        <dbReference type="Proteomes" id="UP000026961"/>
    </source>
</evidence>
<dbReference type="Gramene" id="OGLUM01G42900.1">
    <property type="protein sequence ID" value="OGLUM01G42900.1"/>
    <property type="gene ID" value="OGLUM01G42900"/>
</dbReference>
<evidence type="ECO:0000256" key="7">
    <source>
        <dbReference type="ARBA" id="ARBA00023306"/>
    </source>
</evidence>
<dbReference type="GO" id="GO:0006281">
    <property type="term" value="P:DNA repair"/>
    <property type="evidence" value="ECO:0007669"/>
    <property type="project" value="UniProtKB-KW"/>
</dbReference>
<feature type="region of interest" description="Disordered" evidence="8">
    <location>
        <begin position="960"/>
        <end position="1036"/>
    </location>
</feature>
<feature type="compositionally biased region" description="Basic and acidic residues" evidence="8">
    <location>
        <begin position="960"/>
        <end position="984"/>
    </location>
</feature>
<keyword evidence="5" id="KW-0234">DNA repair</keyword>
<dbReference type="CDD" id="cd19953">
    <property type="entry name" value="PDS5"/>
    <property type="match status" value="1"/>
</dbReference>
<reference evidence="9" key="3">
    <citation type="submission" date="2018-05" db="EMBL/GenBank/DDBJ databases">
        <title>OgluRS3 (Oryza glumaepatula Reference Sequence Version 3).</title>
        <authorList>
            <person name="Zhang J."/>
            <person name="Kudrna D."/>
            <person name="Lee S."/>
            <person name="Talag J."/>
            <person name="Welchert J."/>
            <person name="Wing R.A."/>
        </authorList>
    </citation>
    <scope>NUCLEOTIDE SEQUENCE [LARGE SCALE GENOMIC DNA]</scope>
</reference>
<dbReference type="SUPFAM" id="SSF48371">
    <property type="entry name" value="ARM repeat"/>
    <property type="match status" value="1"/>
</dbReference>
<dbReference type="eggNOG" id="KOG1525">
    <property type="taxonomic scope" value="Eukaryota"/>
</dbReference>
<sequence>MPASPEQVVREVGKRLAQPRLGKDALVKLLKASSVASLVSSCLNRSKSTALPFPVERCFDFRAFELVRGVLCCQLERYLLQVLQAESALSELSQSSSLREALHPLSKSLVQTTLLTHRDKDVKLLVAVCFIEVMRVLAPDPPFSDEIFKEIFRLFISVFADLAETSSPYLPRRILILENVAALRCSVIMLDVGCQDLVLDMVRIFFSAVKQGLQQSVCQAMLSIMTQILNEKVTQPLLDVILRNLVKEDKGASHKLAVDIIQNCAEKLEPVLRTFLSSCIFNKDVPANETRKQHHKIILEMFQCAPQMLFAVIPHLTHELLSDRVDIRLEAVHLIGRLLVLSNLRFAQENQLIFKEFLKRFSDKSAEVRIAAIDAAKVCYMAISSGNEAEDILTSLAGRLLDFDDKVRIRAVAAVCDMAKSNLNSFPAKVSVRKHVMLKLLDLYRDYCKKCSKGIATVNFHYEQIPAQLLTLCFDKDSEIFRPQNMELILAEELFPSSLSPKERAIHWVEFFSYFKPQHIKALHIIFSLKRRLQLEMQAYLSLRAKKEEPSDEIQKKFCASFRNMSVAFADASNVEECLKNLHQLKDNNIFKDLTELSYEGSSFATVQSIRDLFLKRIGNKHPLYNFCKVLSVKCSHSIFNWEMIYAILEVLFSHRNELTNHVEAACDLLLLVSKVFPSLFQGSEEYLIKLFSEESVLINEKTLEMLAHLAKSGCHLSIDFSDDVYPLLEQKCIEGTRAESKYAVAAIDSLIQSPNDEKFARLCELMSFCYRARRFCEPYISQQTSKILDKMKKVVAALDDNYNVPTLLQSLGLILEHSPSMYKLYDKKIVNFVQDILCSTEIYCLKTLVKSCLPRSTVRDRIEHFLKILLDIILEKFKAITLCPLVVMLRTLIEMDDEHGHNTSSVPILMGIFRAIQMAGDLAEAEDLAECGITHECCQGDLISDSFVKRILGAHGPVHPDDTKCSDNAERVSTEVAPDKEARSSLSNIVGQNASCHDKGKRNKKQDQTTNHSLEKEKVSSCGSAGSKLSSPASLGLAKEADSIDSISLLENQNRPESRSSTGETRASETDHNYSNRRETVMKDTGTVLVGRRIRLWSARDMCYICGTVETYDQSNGFHKLSNYLCMIVSKIIYENGDKELVRLECQKWEFISDTVSTVKDIPNSHPRCCSFKRVRGKGSADSQNKRQEMLLPGSSIVCDPDEDGDIDDNFVKQPFSNNRTGVAGLKKNSKRALDSSNAQTSSGLTAFNPVDNVRCTRSRKVQLRFAIDKGNTGLLLRFVLDRPLEKVAQPFSIEMERDRSIIIAPTPYEINKNASHPYTTYQLRHCPAKSQPGCRTRNLTLSFLCWEASLQDLALPPSVDRQEVYGDAAGDRAEGGLPKVHVGYPHHLGGLRVFHQVDVDVHAEQAHHHDARGDHHRRRRQHHAHLQQLVLLLVQHYVDVILRVVRVFTDLCSMSIGKCQGGNETSSNAWNLLVVSDASA</sequence>
<dbReference type="GO" id="GO:0051301">
    <property type="term" value="P:cell division"/>
    <property type="evidence" value="ECO:0007669"/>
    <property type="project" value="UniProtKB-KW"/>
</dbReference>
<evidence type="ECO:0000256" key="8">
    <source>
        <dbReference type="SAM" id="MobiDB-lite"/>
    </source>
</evidence>
<dbReference type="EnsemblPlants" id="OGLUM01G42900.1">
    <property type="protein sequence ID" value="OGLUM01G42900.1"/>
    <property type="gene ID" value="OGLUM01G42900"/>
</dbReference>
<dbReference type="Pfam" id="PF20168">
    <property type="entry name" value="PDS5"/>
    <property type="match status" value="1"/>
</dbReference>
<dbReference type="InterPro" id="IPR011989">
    <property type="entry name" value="ARM-like"/>
</dbReference>
<feature type="compositionally biased region" description="Polar residues" evidence="8">
    <location>
        <begin position="1048"/>
        <end position="1066"/>
    </location>
</feature>
<keyword evidence="2" id="KW-0132">Cell division</keyword>